<dbReference type="RefSeq" id="WP_200590373.1">
    <property type="nucleotide sequence ID" value="NZ_JAEPBG010000001.1"/>
</dbReference>
<dbReference type="AlphaFoldDB" id="A0A934SVQ1"/>
<comment type="caution">
    <text evidence="1">The sequence shown here is derived from an EMBL/GenBank/DDBJ whole genome shotgun (WGS) entry which is preliminary data.</text>
</comment>
<sequence>MRYLLQLKGDALTKEVIYLAYRMTYFLHMEGADVATLCEHIMESALENRATLIAQLMIGYVMDQCWLNENYYTERIRSASPIVSLKRMLEIFGNLPPDELTEDVLAMFSCVTAYLRTPKF</sequence>
<gene>
    <name evidence="1" type="ORF">JJB74_03320</name>
</gene>
<proteinExistence type="predicted"/>
<organism evidence="1 2">
    <name type="scientific">Noviherbaspirillum pedocola</name>
    <dbReference type="NCBI Taxonomy" id="2801341"/>
    <lineage>
        <taxon>Bacteria</taxon>
        <taxon>Pseudomonadati</taxon>
        <taxon>Pseudomonadota</taxon>
        <taxon>Betaproteobacteria</taxon>
        <taxon>Burkholderiales</taxon>
        <taxon>Oxalobacteraceae</taxon>
        <taxon>Noviherbaspirillum</taxon>
    </lineage>
</organism>
<reference evidence="1" key="1">
    <citation type="submission" date="2021-01" db="EMBL/GenBank/DDBJ databases">
        <title>Genome sequence of strain Noviherbaspirillum sp. DKR-6.</title>
        <authorList>
            <person name="Chaudhary D.K."/>
        </authorList>
    </citation>
    <scope>NUCLEOTIDE SEQUENCE</scope>
    <source>
        <strain evidence="1">DKR-6</strain>
    </source>
</reference>
<dbReference type="Proteomes" id="UP000622890">
    <property type="component" value="Unassembled WGS sequence"/>
</dbReference>
<dbReference type="EMBL" id="JAEPBG010000001">
    <property type="protein sequence ID" value="MBK4733637.1"/>
    <property type="molecule type" value="Genomic_DNA"/>
</dbReference>
<evidence type="ECO:0000313" key="2">
    <source>
        <dbReference type="Proteomes" id="UP000622890"/>
    </source>
</evidence>
<protein>
    <submittedName>
        <fullName evidence="1">Uncharacterized protein</fullName>
    </submittedName>
</protein>
<accession>A0A934SVQ1</accession>
<evidence type="ECO:0000313" key="1">
    <source>
        <dbReference type="EMBL" id="MBK4733637.1"/>
    </source>
</evidence>
<keyword evidence="2" id="KW-1185">Reference proteome</keyword>
<name>A0A934SVQ1_9BURK</name>